<dbReference type="GO" id="GO:0005811">
    <property type="term" value="C:lipid droplet"/>
    <property type="evidence" value="ECO:0007669"/>
    <property type="project" value="TreeGrafter"/>
</dbReference>
<evidence type="ECO:0000313" key="6">
    <source>
        <dbReference type="Proteomes" id="UP000235786"/>
    </source>
</evidence>
<evidence type="ECO:0000313" key="5">
    <source>
        <dbReference type="EMBL" id="PMD42049.1"/>
    </source>
</evidence>
<dbReference type="STRING" id="1149755.A0A2J6RU56"/>
<evidence type="ECO:0000256" key="1">
    <source>
        <dbReference type="ARBA" id="ARBA00006484"/>
    </source>
</evidence>
<reference evidence="5 6" key="1">
    <citation type="submission" date="2016-04" db="EMBL/GenBank/DDBJ databases">
        <title>A degradative enzymes factory behind the ericoid mycorrhizal symbiosis.</title>
        <authorList>
            <consortium name="DOE Joint Genome Institute"/>
            <person name="Martino E."/>
            <person name="Morin E."/>
            <person name="Grelet G."/>
            <person name="Kuo A."/>
            <person name="Kohler A."/>
            <person name="Daghino S."/>
            <person name="Barry K."/>
            <person name="Choi C."/>
            <person name="Cichocki N."/>
            <person name="Clum A."/>
            <person name="Copeland A."/>
            <person name="Hainaut M."/>
            <person name="Haridas S."/>
            <person name="Labutti K."/>
            <person name="Lindquist E."/>
            <person name="Lipzen A."/>
            <person name="Khouja H.-R."/>
            <person name="Murat C."/>
            <person name="Ohm R."/>
            <person name="Olson A."/>
            <person name="Spatafora J."/>
            <person name="Veneault-Fourrey C."/>
            <person name="Henrissat B."/>
            <person name="Grigoriev I."/>
            <person name="Martin F."/>
            <person name="Perotto S."/>
        </authorList>
    </citation>
    <scope>NUCLEOTIDE SEQUENCE [LARGE SCALE GENOMIC DNA]</scope>
    <source>
        <strain evidence="5 6">F</strain>
    </source>
</reference>
<dbReference type="InterPro" id="IPR020904">
    <property type="entry name" value="Sc_DH/Rdtase_CS"/>
</dbReference>
<dbReference type="GO" id="GO:0019433">
    <property type="term" value="P:triglyceride catabolic process"/>
    <property type="evidence" value="ECO:0007669"/>
    <property type="project" value="TreeGrafter"/>
</dbReference>
<dbReference type="InterPro" id="IPR002347">
    <property type="entry name" value="SDR_fam"/>
</dbReference>
<name>A0A2J6RU56_HYAVF</name>
<dbReference type="AlphaFoldDB" id="A0A2J6RU56"/>
<accession>A0A2J6RU56</accession>
<dbReference type="GO" id="GO:0004806">
    <property type="term" value="F:triacylglycerol lipase activity"/>
    <property type="evidence" value="ECO:0007669"/>
    <property type="project" value="TreeGrafter"/>
</dbReference>
<protein>
    <submittedName>
        <fullName evidence="5">Putative short-chain dehydrogenases/reductase</fullName>
    </submittedName>
</protein>
<dbReference type="OrthoDB" id="2102561at2759"/>
<organism evidence="5 6">
    <name type="scientific">Hyaloscypha variabilis (strain UAMH 11265 / GT02V1 / F)</name>
    <name type="common">Meliniomyces variabilis</name>
    <dbReference type="NCBI Taxonomy" id="1149755"/>
    <lineage>
        <taxon>Eukaryota</taxon>
        <taxon>Fungi</taxon>
        <taxon>Dikarya</taxon>
        <taxon>Ascomycota</taxon>
        <taxon>Pezizomycotina</taxon>
        <taxon>Leotiomycetes</taxon>
        <taxon>Helotiales</taxon>
        <taxon>Hyaloscyphaceae</taxon>
        <taxon>Hyaloscypha</taxon>
        <taxon>Hyaloscypha variabilis</taxon>
    </lineage>
</organism>
<proteinExistence type="inferred from homology"/>
<dbReference type="GO" id="GO:0000140">
    <property type="term" value="F:acylglycerone-phosphate reductase (NADP+) activity"/>
    <property type="evidence" value="ECO:0007669"/>
    <property type="project" value="TreeGrafter"/>
</dbReference>
<dbReference type="SUPFAM" id="SSF51735">
    <property type="entry name" value="NAD(P)-binding Rossmann-fold domains"/>
    <property type="match status" value="1"/>
</dbReference>
<evidence type="ECO:0000256" key="3">
    <source>
        <dbReference type="ARBA" id="ARBA00023002"/>
    </source>
</evidence>
<dbReference type="InterPro" id="IPR036291">
    <property type="entry name" value="NAD(P)-bd_dom_sf"/>
</dbReference>
<dbReference type="PRINTS" id="PR00081">
    <property type="entry name" value="GDHRDH"/>
</dbReference>
<sequence>MTNKGRSVLITGCSSGIGKALAIEFHSKGLHVFAASRAVASMKELSVPGIETLQLDPTNAASILSARNHISKRTGGKLDILINNAGQWLEKPAIETSVDSAKAIFDINFFAVIEMSNAFLPLLLPAKGVIVNHGSMVRSLAHPFTAAYNASKAAVSQYSNTLRIELEPLGVRVVELVSGRVATGLITVPEVSEGSIYKPLEETLKARAREAESQQTPEVFAKAVVKSLLERNPKAEVFKGNLATMAWVLTTFLPRWALDAFLRTTVGLGNTKVRAEIAERAVEQLKQ</sequence>
<dbReference type="PROSITE" id="PS00061">
    <property type="entry name" value="ADH_SHORT"/>
    <property type="match status" value="1"/>
</dbReference>
<evidence type="ECO:0000256" key="2">
    <source>
        <dbReference type="ARBA" id="ARBA00022857"/>
    </source>
</evidence>
<dbReference type="EMBL" id="KZ613943">
    <property type="protein sequence ID" value="PMD42049.1"/>
    <property type="molecule type" value="Genomic_DNA"/>
</dbReference>
<gene>
    <name evidence="5" type="ORF">L207DRAFT_621850</name>
</gene>
<dbReference type="GO" id="GO:0006654">
    <property type="term" value="P:phosphatidic acid biosynthetic process"/>
    <property type="evidence" value="ECO:0007669"/>
    <property type="project" value="TreeGrafter"/>
</dbReference>
<dbReference type="CDD" id="cd05374">
    <property type="entry name" value="17beta-HSD-like_SDR_c"/>
    <property type="match status" value="1"/>
</dbReference>
<keyword evidence="3" id="KW-0560">Oxidoreductase</keyword>
<evidence type="ECO:0000256" key="4">
    <source>
        <dbReference type="RuleBase" id="RU000363"/>
    </source>
</evidence>
<dbReference type="PANTHER" id="PTHR44169">
    <property type="entry name" value="NADPH-DEPENDENT 1-ACYLDIHYDROXYACETONE PHOSPHATE REDUCTASE"/>
    <property type="match status" value="1"/>
</dbReference>
<dbReference type="Pfam" id="PF00106">
    <property type="entry name" value="adh_short"/>
    <property type="match status" value="1"/>
</dbReference>
<dbReference type="Gene3D" id="3.40.50.720">
    <property type="entry name" value="NAD(P)-binding Rossmann-like Domain"/>
    <property type="match status" value="1"/>
</dbReference>
<keyword evidence="2" id="KW-0521">NADP</keyword>
<keyword evidence="6" id="KW-1185">Reference proteome</keyword>
<dbReference type="PRINTS" id="PR00080">
    <property type="entry name" value="SDRFAMILY"/>
</dbReference>
<comment type="similarity">
    <text evidence="1 4">Belongs to the short-chain dehydrogenases/reductases (SDR) family.</text>
</comment>
<dbReference type="PANTHER" id="PTHR44169:SF6">
    <property type="entry name" value="NADPH-DEPENDENT 1-ACYLDIHYDROXYACETONE PHOSPHATE REDUCTASE"/>
    <property type="match status" value="1"/>
</dbReference>
<dbReference type="GO" id="GO:0005783">
    <property type="term" value="C:endoplasmic reticulum"/>
    <property type="evidence" value="ECO:0007669"/>
    <property type="project" value="TreeGrafter"/>
</dbReference>
<dbReference type="Proteomes" id="UP000235786">
    <property type="component" value="Unassembled WGS sequence"/>
</dbReference>